<dbReference type="Proteomes" id="UP000325013">
    <property type="component" value="Unassembled WGS sequence"/>
</dbReference>
<dbReference type="EMBL" id="SAYJ01000011">
    <property type="protein sequence ID" value="TXJ57894.1"/>
    <property type="molecule type" value="Genomic_DNA"/>
</dbReference>
<evidence type="ECO:0000313" key="1">
    <source>
        <dbReference type="EMBL" id="TXJ57894.1"/>
    </source>
</evidence>
<gene>
    <name evidence="1" type="ORF">EPJ67_02925</name>
</gene>
<evidence type="ECO:0000313" key="2">
    <source>
        <dbReference type="Proteomes" id="UP000325013"/>
    </source>
</evidence>
<accession>A0A5C8G7Q9</accession>
<proteinExistence type="predicted"/>
<comment type="caution">
    <text evidence="1">The sequence shown here is derived from an EMBL/GenBank/DDBJ whole genome shotgun (WGS) entry which is preliminary data.</text>
</comment>
<name>A0A5C8G7Q9_9SPIR</name>
<evidence type="ECO:0008006" key="3">
    <source>
        <dbReference type="Google" id="ProtNLM"/>
    </source>
</evidence>
<reference evidence="1 2" key="1">
    <citation type="journal article" date="1992" name="Lakartidningen">
        <title>[Penicillin V and not amoxicillin is the first choice preparation in acute otitis].</title>
        <authorList>
            <person name="Kamme C."/>
            <person name="Lundgren K."/>
            <person name="Prellner K."/>
        </authorList>
    </citation>
    <scope>NUCLEOTIDE SEQUENCE [LARGE SCALE GENOMIC DNA]</scope>
    <source>
        <strain evidence="1 2">PC2777IV</strain>
    </source>
</reference>
<dbReference type="Pfam" id="PF12784">
    <property type="entry name" value="PDDEXK_2"/>
    <property type="match status" value="1"/>
</dbReference>
<protein>
    <recommendedName>
        <fullName evidence="3">Rpn family recombination-promoting nuclease/putative transposase</fullName>
    </recommendedName>
</protein>
<organism evidence="1 2">
    <name type="scientific">Brachyspira aalborgi</name>
    <dbReference type="NCBI Taxonomy" id="29522"/>
    <lineage>
        <taxon>Bacteria</taxon>
        <taxon>Pseudomonadati</taxon>
        <taxon>Spirochaetota</taxon>
        <taxon>Spirochaetia</taxon>
        <taxon>Brachyspirales</taxon>
        <taxon>Brachyspiraceae</taxon>
        <taxon>Brachyspira</taxon>
    </lineage>
</organism>
<dbReference type="AlphaFoldDB" id="A0A5C8G7Q9"/>
<sequence length="41" mass="4802">MKAITENGAIVIIEIQTYSTKNLFEKTLYYWGKNYSSILKK</sequence>